<evidence type="ECO:0000259" key="3">
    <source>
        <dbReference type="PROSITE" id="PS51898"/>
    </source>
</evidence>
<evidence type="ECO:0000313" key="5">
    <source>
        <dbReference type="Proteomes" id="UP000638560"/>
    </source>
</evidence>
<dbReference type="InterPro" id="IPR013762">
    <property type="entry name" value="Integrase-like_cat_sf"/>
</dbReference>
<dbReference type="Proteomes" id="UP000638560">
    <property type="component" value="Unassembled WGS sequence"/>
</dbReference>
<organism evidence="4 5">
    <name type="scientific">Plantactinospora alkalitolerans</name>
    <dbReference type="NCBI Taxonomy" id="2789879"/>
    <lineage>
        <taxon>Bacteria</taxon>
        <taxon>Bacillati</taxon>
        <taxon>Actinomycetota</taxon>
        <taxon>Actinomycetes</taxon>
        <taxon>Micromonosporales</taxon>
        <taxon>Micromonosporaceae</taxon>
        <taxon>Plantactinospora</taxon>
    </lineage>
</organism>
<name>A0ABS0H2Q2_9ACTN</name>
<feature type="region of interest" description="Disordered" evidence="2">
    <location>
        <begin position="1"/>
        <end position="38"/>
    </location>
</feature>
<dbReference type="RefSeq" id="WP_196204269.1">
    <property type="nucleotide sequence ID" value="NZ_JADPUN010000247.1"/>
</dbReference>
<evidence type="ECO:0000256" key="2">
    <source>
        <dbReference type="SAM" id="MobiDB-lite"/>
    </source>
</evidence>
<proteinExistence type="predicted"/>
<feature type="domain" description="Tyr recombinase" evidence="3">
    <location>
        <begin position="101"/>
        <end position="313"/>
    </location>
</feature>
<reference evidence="4 5" key="1">
    <citation type="submission" date="2020-11" db="EMBL/GenBank/DDBJ databases">
        <title>A novel isolate from a Black sea contaminated sediment with potential to produce alkanes: Plantactinospora alkalitolerans sp. nov.</title>
        <authorList>
            <person name="Carro L."/>
            <person name="Veyisoglu A."/>
            <person name="Guven K."/>
            <person name="Schumann P."/>
            <person name="Klenk H.-P."/>
            <person name="Sahin N."/>
        </authorList>
    </citation>
    <scope>NUCLEOTIDE SEQUENCE [LARGE SCALE GENOMIC DNA]</scope>
    <source>
        <strain evidence="4 5">S1510</strain>
    </source>
</reference>
<dbReference type="PANTHER" id="PTHR30349">
    <property type="entry name" value="PHAGE INTEGRASE-RELATED"/>
    <property type="match status" value="1"/>
</dbReference>
<dbReference type="InterPro" id="IPR011010">
    <property type="entry name" value="DNA_brk_join_enz"/>
</dbReference>
<protein>
    <submittedName>
        <fullName evidence="4">Tyrosine-type recombinase/integrase</fullName>
    </submittedName>
</protein>
<dbReference type="Pfam" id="PF00589">
    <property type="entry name" value="Phage_integrase"/>
    <property type="match status" value="1"/>
</dbReference>
<dbReference type="EMBL" id="JADPUN010000247">
    <property type="protein sequence ID" value="MBF9132746.1"/>
    <property type="molecule type" value="Genomic_DNA"/>
</dbReference>
<keyword evidence="1" id="KW-0233">DNA recombination</keyword>
<keyword evidence="5" id="KW-1185">Reference proteome</keyword>
<comment type="caution">
    <text evidence="4">The sequence shown here is derived from an EMBL/GenBank/DDBJ whole genome shotgun (WGS) entry which is preliminary data.</text>
</comment>
<dbReference type="InterPro" id="IPR050090">
    <property type="entry name" value="Tyrosine_recombinase_XerCD"/>
</dbReference>
<accession>A0ABS0H2Q2</accession>
<sequence length="449" mass="50854">MGEPERWAQWVAPSPVDPADLVGSGRRQQRARERSADRTRLRQPLLPSLVGHVQDRYQHRRQLLAAAGDAEPDALVTVDGHTYQRVWTREDQRLLVSDGHRRIRVRDQASGEILNVIREEEAAFWEWAVVEVLRHTGVRIEELLEVTQLSIRQYRRPNGEAIGLLVIAPSKTDRERVIPMTADLLSVIAAIIRRHTAGGAPIPCISRYDPHDKTHSSPMPFLFQRQLGTTRTVLSHGAVCAMLQRRCAYLAARNPQFAGVVFAPHDFRRLFATELVNNGLPIHIGAALLGHLNLETTRGYVAVFEEDLIRHYQGFLERRRQVRPAEEYRPASDTEWAEFEAHFDKRKVELGSCGRPYGTPCIHGHSCIRCPMLHVNPAMLPRLDTIEDDLMKRRDRASQEGWLGEIEGIDVTLSQLRGKRDQTLRLSKTAAPVYLGIPTTPSAFGHEQA</sequence>
<dbReference type="Gene3D" id="1.10.443.10">
    <property type="entry name" value="Intergrase catalytic core"/>
    <property type="match status" value="1"/>
</dbReference>
<gene>
    <name evidence="4" type="ORF">I0C86_27880</name>
</gene>
<evidence type="ECO:0000313" key="4">
    <source>
        <dbReference type="EMBL" id="MBF9132746.1"/>
    </source>
</evidence>
<dbReference type="PANTHER" id="PTHR30349:SF64">
    <property type="entry name" value="PROPHAGE INTEGRASE INTD-RELATED"/>
    <property type="match status" value="1"/>
</dbReference>
<dbReference type="CDD" id="cd00397">
    <property type="entry name" value="DNA_BRE_C"/>
    <property type="match status" value="1"/>
</dbReference>
<dbReference type="InterPro" id="IPR002104">
    <property type="entry name" value="Integrase_catalytic"/>
</dbReference>
<dbReference type="SUPFAM" id="SSF56349">
    <property type="entry name" value="DNA breaking-rejoining enzymes"/>
    <property type="match status" value="1"/>
</dbReference>
<evidence type="ECO:0000256" key="1">
    <source>
        <dbReference type="ARBA" id="ARBA00023172"/>
    </source>
</evidence>
<dbReference type="PROSITE" id="PS51898">
    <property type="entry name" value="TYR_RECOMBINASE"/>
    <property type="match status" value="1"/>
</dbReference>